<comment type="similarity">
    <text evidence="5">Belongs to the adenylate kinase family.</text>
</comment>
<dbReference type="GO" id="GO:0005524">
    <property type="term" value="F:ATP binding"/>
    <property type="evidence" value="ECO:0007669"/>
    <property type="project" value="UniProtKB-KW"/>
</dbReference>
<comment type="subunit">
    <text evidence="6">Monomer.</text>
</comment>
<evidence type="ECO:0000256" key="4">
    <source>
        <dbReference type="ARBA" id="ARBA00022777"/>
    </source>
</evidence>
<dbReference type="EC" id="2.7.4.3" evidence="6"/>
<evidence type="ECO:0000256" key="1">
    <source>
        <dbReference type="ARBA" id="ARBA00022679"/>
    </source>
</evidence>
<organism evidence="7 8">
    <name type="scientific">Candidatus Colwellbacteria bacterium CG10_big_fil_rev_8_21_14_0_10_41_28</name>
    <dbReference type="NCBI Taxonomy" id="1974539"/>
    <lineage>
        <taxon>Bacteria</taxon>
        <taxon>Candidatus Colwelliibacteriota</taxon>
    </lineage>
</organism>
<dbReference type="GO" id="GO:0004017">
    <property type="term" value="F:AMP kinase activity"/>
    <property type="evidence" value="ECO:0007669"/>
    <property type="project" value="UniProtKB-EC"/>
</dbReference>
<gene>
    <name evidence="7" type="ORF">COT88_01400</name>
</gene>
<dbReference type="Proteomes" id="UP000230776">
    <property type="component" value="Unassembled WGS sequence"/>
</dbReference>
<dbReference type="Gene3D" id="3.40.50.300">
    <property type="entry name" value="P-loop containing nucleotide triphosphate hydrolases"/>
    <property type="match status" value="1"/>
</dbReference>
<accession>A0A2H0VHA8</accession>
<dbReference type="InterPro" id="IPR027417">
    <property type="entry name" value="P-loop_NTPase"/>
</dbReference>
<comment type="caution">
    <text evidence="7">The sequence shown here is derived from an EMBL/GenBank/DDBJ whole genome shotgun (WGS) entry which is preliminary data.</text>
</comment>
<keyword evidence="4 5" id="KW-0418">Kinase</keyword>
<dbReference type="AlphaFoldDB" id="A0A2H0VHA8"/>
<dbReference type="InterPro" id="IPR000850">
    <property type="entry name" value="Adenylat/UMP-CMP_kin"/>
</dbReference>
<evidence type="ECO:0000313" key="7">
    <source>
        <dbReference type="EMBL" id="PIR98463.1"/>
    </source>
</evidence>
<comment type="subcellular location">
    <subcellularLocation>
        <location evidence="6">Cytoplasm</location>
    </subcellularLocation>
</comment>
<dbReference type="Pfam" id="PF00406">
    <property type="entry name" value="ADK"/>
    <property type="match status" value="1"/>
</dbReference>
<evidence type="ECO:0000256" key="5">
    <source>
        <dbReference type="RuleBase" id="RU003330"/>
    </source>
</evidence>
<dbReference type="PANTHER" id="PTHR23359">
    <property type="entry name" value="NUCLEOTIDE KINASE"/>
    <property type="match status" value="1"/>
</dbReference>
<dbReference type="GO" id="GO:0005737">
    <property type="term" value="C:cytoplasm"/>
    <property type="evidence" value="ECO:0007669"/>
    <property type="project" value="UniProtKB-SubCell"/>
</dbReference>
<evidence type="ECO:0000313" key="8">
    <source>
        <dbReference type="Proteomes" id="UP000230776"/>
    </source>
</evidence>
<evidence type="ECO:0000256" key="2">
    <source>
        <dbReference type="ARBA" id="ARBA00022727"/>
    </source>
</evidence>
<keyword evidence="6" id="KW-0067">ATP-binding</keyword>
<keyword evidence="3 6" id="KW-0547">Nucleotide-binding</keyword>
<keyword evidence="1 5" id="KW-0808">Transferase</keyword>
<dbReference type="CDD" id="cd01428">
    <property type="entry name" value="ADK"/>
    <property type="match status" value="1"/>
</dbReference>
<dbReference type="PRINTS" id="PR00094">
    <property type="entry name" value="ADENYLTKNASE"/>
</dbReference>
<reference evidence="8" key="1">
    <citation type="submission" date="2017-09" db="EMBL/GenBank/DDBJ databases">
        <title>Depth-based differentiation of microbial function through sediment-hosted aquifers and enrichment of novel symbionts in the deep terrestrial subsurface.</title>
        <authorList>
            <person name="Probst A.J."/>
            <person name="Ladd B."/>
            <person name="Jarett J.K."/>
            <person name="Geller-Mcgrath D.E."/>
            <person name="Sieber C.M.K."/>
            <person name="Emerson J.B."/>
            <person name="Anantharaman K."/>
            <person name="Thomas B.C."/>
            <person name="Malmstrom R."/>
            <person name="Stieglmeier M."/>
            <person name="Klingl A."/>
            <person name="Woyke T."/>
            <person name="Ryan C.M."/>
            <person name="Banfield J.F."/>
        </authorList>
    </citation>
    <scope>NUCLEOTIDE SEQUENCE [LARGE SCALE GENOMIC DNA]</scope>
</reference>
<evidence type="ECO:0000256" key="3">
    <source>
        <dbReference type="ARBA" id="ARBA00022741"/>
    </source>
</evidence>
<name>A0A2H0VHA8_9BACT</name>
<keyword evidence="2" id="KW-0545">Nucleotide biosynthesis</keyword>
<dbReference type="SUPFAM" id="SSF52540">
    <property type="entry name" value="P-loop containing nucleoside triphosphate hydrolases"/>
    <property type="match status" value="1"/>
</dbReference>
<evidence type="ECO:0000256" key="6">
    <source>
        <dbReference type="RuleBase" id="RU003331"/>
    </source>
</evidence>
<sequence>MMQAVIVSGPPGSGKSTQAKRLAEKHSLTHFDTGSFLHEIPEFEKTIAEGDIIDSRKILPLVREKIFEISKDNGIVLSGSPRTTLEAMGDSETEGIMKILEGIYGKENIHVFKIEIPEEVSIERNSKRTDHRADDKLDVIVHRLKEYREDTMPMYEKIEESGYNLYKIDGTPSREEVFDQIEAQLNE</sequence>
<proteinExistence type="inferred from homology"/>
<protein>
    <recommendedName>
        <fullName evidence="6">Adenylate kinase</fullName>
        <ecNumber evidence="6">2.7.4.3</ecNumber>
    </recommendedName>
</protein>
<comment type="catalytic activity">
    <reaction evidence="6">
        <text>AMP + ATP = 2 ADP</text>
        <dbReference type="Rhea" id="RHEA:12973"/>
        <dbReference type="ChEBI" id="CHEBI:30616"/>
        <dbReference type="ChEBI" id="CHEBI:456215"/>
        <dbReference type="ChEBI" id="CHEBI:456216"/>
        <dbReference type="EC" id="2.7.4.3"/>
    </reaction>
</comment>
<dbReference type="EMBL" id="PFAG01000014">
    <property type="protein sequence ID" value="PIR98463.1"/>
    <property type="molecule type" value="Genomic_DNA"/>
</dbReference>